<accession>A0A1S6HRX5</accession>
<evidence type="ECO:0000313" key="1">
    <source>
        <dbReference type="EMBL" id="AQS38276.1"/>
    </source>
</evidence>
<dbReference type="OrthoDB" id="450111at2"/>
<reference evidence="1 2" key="1">
    <citation type="submission" date="2016-03" db="EMBL/GenBank/DDBJ databases">
        <title>Complete genome sequence of Shewanella psychrophila WP2, a deep sea bacterium isolated from west Pacific sediment.</title>
        <authorList>
            <person name="Xu G."/>
            <person name="Jian H."/>
        </authorList>
    </citation>
    <scope>NUCLEOTIDE SEQUENCE [LARGE SCALE GENOMIC DNA]</scope>
    <source>
        <strain evidence="1 2">WP2</strain>
    </source>
</reference>
<dbReference type="EMBL" id="CP014782">
    <property type="protein sequence ID" value="AQS38276.1"/>
    <property type="molecule type" value="Genomic_DNA"/>
</dbReference>
<dbReference type="RefSeq" id="WP_077753343.1">
    <property type="nucleotide sequence ID" value="NZ_CP014782.1"/>
</dbReference>
<evidence type="ECO:0000313" key="2">
    <source>
        <dbReference type="Proteomes" id="UP000189545"/>
    </source>
</evidence>
<dbReference type="Pfam" id="PF14234">
    <property type="entry name" value="DUF4336"/>
    <property type="match status" value="1"/>
</dbReference>
<keyword evidence="2" id="KW-1185">Reference proteome</keyword>
<dbReference type="InterPro" id="IPR025638">
    <property type="entry name" value="DUF4336"/>
</dbReference>
<name>A0A1S6HRX5_9GAMM</name>
<dbReference type="PANTHER" id="PTHR33835">
    <property type="entry name" value="YALI0C07656P"/>
    <property type="match status" value="1"/>
</dbReference>
<dbReference type="AlphaFoldDB" id="A0A1S6HRX5"/>
<organism evidence="1 2">
    <name type="scientific">Shewanella psychrophila</name>
    <dbReference type="NCBI Taxonomy" id="225848"/>
    <lineage>
        <taxon>Bacteria</taxon>
        <taxon>Pseudomonadati</taxon>
        <taxon>Pseudomonadota</taxon>
        <taxon>Gammaproteobacteria</taxon>
        <taxon>Alteromonadales</taxon>
        <taxon>Shewanellaceae</taxon>
        <taxon>Shewanella</taxon>
    </lineage>
</organism>
<proteinExistence type="predicted"/>
<dbReference type="SUPFAM" id="SSF56281">
    <property type="entry name" value="Metallo-hydrolase/oxidoreductase"/>
    <property type="match status" value="1"/>
</dbReference>
<protein>
    <recommendedName>
        <fullName evidence="3">DUF4336 domain-containing protein</fullName>
    </recommendedName>
</protein>
<dbReference type="InterPro" id="IPR036866">
    <property type="entry name" value="RibonucZ/Hydroxyglut_hydro"/>
</dbReference>
<dbReference type="PANTHER" id="PTHR33835:SF1">
    <property type="entry name" value="METALLO-BETA-LACTAMASE DOMAIN-CONTAINING PROTEIN"/>
    <property type="match status" value="1"/>
</dbReference>
<dbReference type="KEGG" id="spsw:Sps_03133"/>
<dbReference type="STRING" id="225848.Sps_03133"/>
<gene>
    <name evidence="1" type="ORF">Sps_03133</name>
</gene>
<sequence length="234" mass="26346">MTLALEQLGEDIWAHEDTMPLGGTQLRLRMTVIKLACGGLWLHTPTQLSTELQAAIKQLGQVRYLVGPSNGHNIWLNDWKSAYPEAKMYVSGGIPKKISIENYHVLDEHFDNIWSDDFERLYMPGVNFFNESVFLHKKSKSLLVTDLIQNHSDACPSGFAGLMTKCVFRPLGFKDQCVAPPLKMGFTIKDKPAFSLFITNIKAWDFDKIVVTHGDVISQDAKAVFSGLVQRFID</sequence>
<evidence type="ECO:0008006" key="3">
    <source>
        <dbReference type="Google" id="ProtNLM"/>
    </source>
</evidence>
<dbReference type="Proteomes" id="UP000189545">
    <property type="component" value="Chromosome"/>
</dbReference>